<keyword evidence="1 8" id="KW-0004">4Fe-4S</keyword>
<evidence type="ECO:0000313" key="11">
    <source>
        <dbReference type="Proteomes" id="UP001325479"/>
    </source>
</evidence>
<dbReference type="PANTHER" id="PTHR11228">
    <property type="entry name" value="RADICAL SAM DOMAIN PROTEIN"/>
    <property type="match status" value="1"/>
</dbReference>
<keyword evidence="4 8" id="KW-0884">PQQ biosynthesis</keyword>
<dbReference type="NCBIfam" id="TIGR02109">
    <property type="entry name" value="PQQ_syn_pqqE"/>
    <property type="match status" value="1"/>
</dbReference>
<dbReference type="InterPro" id="IPR050377">
    <property type="entry name" value="Radical_SAM_PqqE_MftC-like"/>
</dbReference>
<dbReference type="InterPro" id="IPR006638">
    <property type="entry name" value="Elp3/MiaA/NifB-like_rSAM"/>
</dbReference>
<comment type="catalytic activity">
    <reaction evidence="8">
        <text>[PQQ precursor protein] + S-adenosyl-L-methionine = E-Y cross-linked-[PQQ precursor protein] + 5'-deoxyadenosine + L-methionine + H(+)</text>
        <dbReference type="Rhea" id="RHEA:56836"/>
        <dbReference type="Rhea" id="RHEA-COMP:14800"/>
        <dbReference type="Rhea" id="RHEA-COMP:14801"/>
        <dbReference type="ChEBI" id="CHEBI:15378"/>
        <dbReference type="ChEBI" id="CHEBI:17319"/>
        <dbReference type="ChEBI" id="CHEBI:57844"/>
        <dbReference type="ChEBI" id="CHEBI:59789"/>
        <dbReference type="ChEBI" id="CHEBI:141026"/>
        <dbReference type="ChEBI" id="CHEBI:141027"/>
        <dbReference type="EC" id="1.21.98.4"/>
    </reaction>
</comment>
<comment type="pathway">
    <text evidence="8">Cofactor biosynthesis; pyrroloquinoline quinone biosynthesis.</text>
</comment>
<organism evidence="10 11">
    <name type="scientific">Paraburkholderia kururiensis</name>
    <dbReference type="NCBI Taxonomy" id="984307"/>
    <lineage>
        <taxon>Bacteria</taxon>
        <taxon>Pseudomonadati</taxon>
        <taxon>Pseudomonadota</taxon>
        <taxon>Betaproteobacteria</taxon>
        <taxon>Burkholderiales</taxon>
        <taxon>Burkholderiaceae</taxon>
        <taxon>Paraburkholderia</taxon>
    </lineage>
</organism>
<dbReference type="SUPFAM" id="SSF102114">
    <property type="entry name" value="Radical SAM enzymes"/>
    <property type="match status" value="1"/>
</dbReference>
<dbReference type="SFLD" id="SFLDS00029">
    <property type="entry name" value="Radical_SAM"/>
    <property type="match status" value="1"/>
</dbReference>
<dbReference type="SFLD" id="SFLDF00280">
    <property type="entry name" value="coenzyme_PQQ_synthesis_protein"/>
    <property type="match status" value="1"/>
</dbReference>
<reference evidence="10 11" key="1">
    <citation type="submission" date="2023-12" db="EMBL/GenBank/DDBJ databases">
        <title>Genome sequencing and assembly of bacterial species from a model synthetic community.</title>
        <authorList>
            <person name="Hogle S.L."/>
        </authorList>
    </citation>
    <scope>NUCLEOTIDE SEQUENCE [LARGE SCALE GENOMIC DNA]</scope>
    <source>
        <strain evidence="10 11">HAMBI 2494</strain>
    </source>
</reference>
<dbReference type="InterPro" id="IPR058240">
    <property type="entry name" value="rSAM_sf"/>
</dbReference>
<evidence type="ECO:0000259" key="9">
    <source>
        <dbReference type="PROSITE" id="PS51918"/>
    </source>
</evidence>
<protein>
    <recommendedName>
        <fullName evidence="8">PqqA peptide cyclase</fullName>
        <ecNumber evidence="8">1.21.98.4</ecNumber>
    </recommendedName>
    <alternativeName>
        <fullName evidence="8">Coenzyme PQQ synthesis protein E</fullName>
    </alternativeName>
</protein>
<comment type="similarity">
    <text evidence="8">Belongs to the radical SAM superfamily. PqqE family.</text>
</comment>
<evidence type="ECO:0000256" key="8">
    <source>
        <dbReference type="HAMAP-Rule" id="MF_00660"/>
    </source>
</evidence>
<evidence type="ECO:0000313" key="10">
    <source>
        <dbReference type="EMBL" id="WQD78592.1"/>
    </source>
</evidence>
<dbReference type="PANTHER" id="PTHR11228:SF7">
    <property type="entry name" value="PQQA PEPTIDE CYCLASE"/>
    <property type="match status" value="1"/>
</dbReference>
<dbReference type="InterPro" id="IPR013785">
    <property type="entry name" value="Aldolase_TIM"/>
</dbReference>
<keyword evidence="6 8" id="KW-0408">Iron</keyword>
<evidence type="ECO:0000256" key="7">
    <source>
        <dbReference type="ARBA" id="ARBA00023014"/>
    </source>
</evidence>
<comment type="function">
    <text evidence="8">Catalyzes the cross-linking of a glutamate residue and a tyrosine residue in the PqqA protein as part of the biosynthesis of pyrroloquinoline quinone (PQQ).</text>
</comment>
<dbReference type="SMART" id="SM00729">
    <property type="entry name" value="Elp3"/>
    <property type="match status" value="1"/>
</dbReference>
<dbReference type="HAMAP" id="MF_00660">
    <property type="entry name" value="PqqE"/>
    <property type="match status" value="1"/>
</dbReference>
<keyword evidence="2 8" id="KW-0949">S-adenosyl-L-methionine</keyword>
<dbReference type="InterPro" id="IPR007197">
    <property type="entry name" value="rSAM"/>
</dbReference>
<dbReference type="CDD" id="cd01335">
    <property type="entry name" value="Radical_SAM"/>
    <property type="match status" value="1"/>
</dbReference>
<dbReference type="InterPro" id="IPR023885">
    <property type="entry name" value="4Fe4S-binding_SPASM_dom"/>
</dbReference>
<dbReference type="Proteomes" id="UP001325479">
    <property type="component" value="Chromosome"/>
</dbReference>
<dbReference type="InterPro" id="IPR011843">
    <property type="entry name" value="PQQ_synth_PqqE_bac"/>
</dbReference>
<feature type="binding site" evidence="8">
    <location>
        <position position="43"/>
    </location>
    <ligand>
        <name>[4Fe-4S] cluster</name>
        <dbReference type="ChEBI" id="CHEBI:49883"/>
        <note>4Fe-4S-S-AdoMet</note>
    </ligand>
</feature>
<dbReference type="Pfam" id="PF04055">
    <property type="entry name" value="Radical_SAM"/>
    <property type="match status" value="1"/>
</dbReference>
<accession>A0ABZ0WMI7</accession>
<evidence type="ECO:0000256" key="3">
    <source>
        <dbReference type="ARBA" id="ARBA00022723"/>
    </source>
</evidence>
<name>A0ABZ0WMI7_9BURK</name>
<dbReference type="SFLD" id="SFLDG01067">
    <property type="entry name" value="SPASM/twitch_domain_containing"/>
    <property type="match status" value="1"/>
</dbReference>
<dbReference type="NCBIfam" id="TIGR04085">
    <property type="entry name" value="rSAM_more_4Fe4S"/>
    <property type="match status" value="1"/>
</dbReference>
<feature type="binding site" evidence="8">
    <location>
        <position position="40"/>
    </location>
    <ligand>
        <name>[4Fe-4S] cluster</name>
        <dbReference type="ChEBI" id="CHEBI:49883"/>
        <note>4Fe-4S-S-AdoMet</note>
    </ligand>
</feature>
<keyword evidence="3 8" id="KW-0479">Metal-binding</keyword>
<dbReference type="Gene3D" id="3.20.20.70">
    <property type="entry name" value="Aldolase class I"/>
    <property type="match status" value="1"/>
</dbReference>
<feature type="domain" description="Radical SAM core" evidence="9">
    <location>
        <begin position="22"/>
        <end position="236"/>
    </location>
</feature>
<dbReference type="SFLD" id="SFLDG01386">
    <property type="entry name" value="main_SPASM_domain-containing"/>
    <property type="match status" value="1"/>
</dbReference>
<dbReference type="EMBL" id="CP139965">
    <property type="protein sequence ID" value="WQD78592.1"/>
    <property type="molecule type" value="Genomic_DNA"/>
</dbReference>
<dbReference type="RefSeq" id="WP_114809709.1">
    <property type="nucleotide sequence ID" value="NZ_CP139965.1"/>
</dbReference>
<gene>
    <name evidence="8 10" type="primary">pqqE</name>
    <name evidence="10" type="ORF">U0042_02475</name>
</gene>
<evidence type="ECO:0000256" key="4">
    <source>
        <dbReference type="ARBA" id="ARBA00022905"/>
    </source>
</evidence>
<dbReference type="EC" id="1.21.98.4" evidence="8"/>
<dbReference type="PIRSF" id="PIRSF037420">
    <property type="entry name" value="PQQ_syn_pqqE"/>
    <property type="match status" value="1"/>
</dbReference>
<keyword evidence="11" id="KW-1185">Reference proteome</keyword>
<comment type="subunit">
    <text evidence="8">Interacts with PqqD. The interaction is necessary for activity of PqqE.</text>
</comment>
<dbReference type="InterPro" id="IPR017200">
    <property type="entry name" value="PqqE-like"/>
</dbReference>
<dbReference type="Pfam" id="PF13186">
    <property type="entry name" value="SPASM"/>
    <property type="match status" value="1"/>
</dbReference>
<dbReference type="CDD" id="cd21119">
    <property type="entry name" value="SPASM_PqqE"/>
    <property type="match status" value="1"/>
</dbReference>
<evidence type="ECO:0000256" key="5">
    <source>
        <dbReference type="ARBA" id="ARBA00023002"/>
    </source>
</evidence>
<evidence type="ECO:0000256" key="6">
    <source>
        <dbReference type="ARBA" id="ARBA00023004"/>
    </source>
</evidence>
<feature type="binding site" evidence="8">
    <location>
        <position position="36"/>
    </location>
    <ligand>
        <name>[4Fe-4S] cluster</name>
        <dbReference type="ChEBI" id="CHEBI:49883"/>
        <note>4Fe-4S-S-AdoMet</note>
    </ligand>
</feature>
<evidence type="ECO:0000256" key="2">
    <source>
        <dbReference type="ARBA" id="ARBA00022691"/>
    </source>
</evidence>
<keyword evidence="7 8" id="KW-0411">Iron-sulfur</keyword>
<evidence type="ECO:0000256" key="1">
    <source>
        <dbReference type="ARBA" id="ARBA00022485"/>
    </source>
</evidence>
<sequence length="409" mass="45050">MNESAAFASPAADASQASSPAVPPPLWLLAELTYRCPLHCVFCSNPVNYAAHSRELDTAQWLDVLREARALGAAQLGFSGGEPLLRDDLEVLVAEARKLGFYTNLITSGIGLTEKRIGDLKAAGLDHIQLSFQDSTQELNDFLSSTRTFDLKRRVASLIKAHGFPMVLNCVLHRYNLPHVDRIIEMALAMGAEYLELANTQYYGWAKANQAQLMPTREQLEDAEAVVQRYRETHGDLCKIFFVVPDYFERRPKRCMNGWGAVFLGVAPDGTALPCHAARDLPGLAFPNVTAQSLRSIWYESDAFNHYRGTAWMKEPCRSCDEKEQDLGGCRCQAYLLTGDAANADPVCDKSPLHEKVVSVVREAAVARSAPASALREQPILFRNDANSRALAAQAEHTDHTSDTAGAVR</sequence>
<comment type="cofactor">
    <cofactor evidence="8">
        <name>[4Fe-4S] cluster</name>
        <dbReference type="ChEBI" id="CHEBI:49883"/>
    </cofactor>
    <text evidence="8">Binds 1 [4Fe-4S] cluster. The cluster is coordinated with 3 cysteines and an exchangeable S-adenosyl-L-methionine.</text>
</comment>
<proteinExistence type="inferred from homology"/>
<dbReference type="PROSITE" id="PS51918">
    <property type="entry name" value="RADICAL_SAM"/>
    <property type="match status" value="1"/>
</dbReference>
<keyword evidence="5 8" id="KW-0560">Oxidoreductase</keyword>